<feature type="compositionally biased region" description="Polar residues" evidence="1">
    <location>
        <begin position="134"/>
        <end position="148"/>
    </location>
</feature>
<proteinExistence type="predicted"/>
<feature type="compositionally biased region" description="Acidic residues" evidence="1">
    <location>
        <begin position="124"/>
        <end position="133"/>
    </location>
</feature>
<dbReference type="VEuPathDB" id="FungiDB:LCOR_00966.1"/>
<accession>A0A068RGV9</accession>
<name>A0A068RGV9_9FUNG</name>
<comment type="caution">
    <text evidence="2">The sequence shown here is derived from an EMBL/GenBank/DDBJ whole genome shotgun (WGS) entry which is preliminary data.</text>
</comment>
<dbReference type="OrthoDB" id="2296460at2759"/>
<dbReference type="Proteomes" id="UP000027586">
    <property type="component" value="Unassembled WGS sequence"/>
</dbReference>
<evidence type="ECO:0000256" key="1">
    <source>
        <dbReference type="SAM" id="MobiDB-lite"/>
    </source>
</evidence>
<evidence type="ECO:0000313" key="3">
    <source>
        <dbReference type="Proteomes" id="UP000027586"/>
    </source>
</evidence>
<sequence>MFTSKKRYSLYTIHLPLDSPANALNEIKQALTPTKRVIVDILLGTDDMFNKYNGTASIVLQGENSIIVNLYGKNYTFGPVKDIKGYLYCEHCKFINDHDTNECPDQPQAEEQPDAEEQPKDEKQPEEEFEEIDNNSISNDSTQKITRL</sequence>
<keyword evidence="3" id="KW-1185">Reference proteome</keyword>
<dbReference type="EMBL" id="CBTN010000003">
    <property type="protein sequence ID" value="CDH49214.1"/>
    <property type="molecule type" value="Genomic_DNA"/>
</dbReference>
<organism evidence="2 3">
    <name type="scientific">Lichtheimia corymbifera JMRC:FSU:9682</name>
    <dbReference type="NCBI Taxonomy" id="1263082"/>
    <lineage>
        <taxon>Eukaryota</taxon>
        <taxon>Fungi</taxon>
        <taxon>Fungi incertae sedis</taxon>
        <taxon>Mucoromycota</taxon>
        <taxon>Mucoromycotina</taxon>
        <taxon>Mucoromycetes</taxon>
        <taxon>Mucorales</taxon>
        <taxon>Lichtheimiaceae</taxon>
        <taxon>Lichtheimia</taxon>
    </lineage>
</organism>
<dbReference type="AlphaFoldDB" id="A0A068RGV9"/>
<gene>
    <name evidence="2" type="ORF">LCOR_00966.1</name>
</gene>
<feature type="region of interest" description="Disordered" evidence="1">
    <location>
        <begin position="99"/>
        <end position="148"/>
    </location>
</feature>
<reference evidence="2" key="1">
    <citation type="submission" date="2013-08" db="EMBL/GenBank/DDBJ databases">
        <title>Gene expansion shapes genome architecture in the human pathogen Lichtheimia corymbifera: an evolutionary genomics analysis in the ancient terrestrial Mucorales (Mucoromycotina).</title>
        <authorList>
            <person name="Schwartze V.U."/>
            <person name="Winter S."/>
            <person name="Shelest E."/>
            <person name="Marcet-Houben M."/>
            <person name="Horn F."/>
            <person name="Wehner S."/>
            <person name="Hoffmann K."/>
            <person name="Riege K."/>
            <person name="Sammeth M."/>
            <person name="Nowrousian M."/>
            <person name="Valiante V."/>
            <person name="Linde J."/>
            <person name="Jacobsen I.D."/>
            <person name="Marz M."/>
            <person name="Brakhage A.A."/>
            <person name="Gabaldon T."/>
            <person name="Bocker S."/>
            <person name="Voigt K."/>
        </authorList>
    </citation>
    <scope>NUCLEOTIDE SEQUENCE [LARGE SCALE GENOMIC DNA]</scope>
    <source>
        <strain evidence="2">FSU 9682</strain>
    </source>
</reference>
<evidence type="ECO:0000313" key="2">
    <source>
        <dbReference type="EMBL" id="CDH49214.1"/>
    </source>
</evidence>
<protein>
    <submittedName>
        <fullName evidence="2">Uncharacterized protein</fullName>
    </submittedName>
</protein>